<dbReference type="PANTHER" id="PTHR42878:SF7">
    <property type="entry name" value="SENSOR HISTIDINE KINASE GLRK"/>
    <property type="match status" value="1"/>
</dbReference>
<dbReference type="GO" id="GO:0030295">
    <property type="term" value="F:protein kinase activator activity"/>
    <property type="evidence" value="ECO:0007669"/>
    <property type="project" value="TreeGrafter"/>
</dbReference>
<feature type="transmembrane region" description="Helical" evidence="13">
    <location>
        <begin position="102"/>
        <end position="119"/>
    </location>
</feature>
<dbReference type="SUPFAM" id="SSF55785">
    <property type="entry name" value="PYP-like sensor domain (PAS domain)"/>
    <property type="match status" value="1"/>
</dbReference>
<protein>
    <recommendedName>
        <fullName evidence="12">Sensor-like histidine kinase SenX3</fullName>
        <ecNumber evidence="4">2.7.13.3</ecNumber>
    </recommendedName>
</protein>
<feature type="domain" description="Histidine kinase" evidence="14">
    <location>
        <begin position="336"/>
        <end position="550"/>
    </location>
</feature>
<dbReference type="EC" id="2.7.13.3" evidence="4"/>
<keyword evidence="5" id="KW-0597">Phosphoprotein</keyword>
<dbReference type="FunFam" id="3.30.565.10:FF:000006">
    <property type="entry name" value="Sensor histidine kinase WalK"/>
    <property type="match status" value="1"/>
</dbReference>
<gene>
    <name evidence="15" type="ORF">FQ330_13095</name>
</gene>
<evidence type="ECO:0000256" key="8">
    <source>
        <dbReference type="ARBA" id="ARBA00022777"/>
    </source>
</evidence>
<dbReference type="Pfam" id="PF02518">
    <property type="entry name" value="HATPase_c"/>
    <property type="match status" value="1"/>
</dbReference>
<accession>A0A5M8Q2L8</accession>
<organism evidence="15 16">
    <name type="scientific">Agrococcus sediminis</name>
    <dbReference type="NCBI Taxonomy" id="2599924"/>
    <lineage>
        <taxon>Bacteria</taxon>
        <taxon>Bacillati</taxon>
        <taxon>Actinomycetota</taxon>
        <taxon>Actinomycetes</taxon>
        <taxon>Micrococcales</taxon>
        <taxon>Microbacteriaceae</taxon>
        <taxon>Agrococcus</taxon>
    </lineage>
</organism>
<dbReference type="FunFam" id="1.10.287.130:FF:000001">
    <property type="entry name" value="Two-component sensor histidine kinase"/>
    <property type="match status" value="1"/>
</dbReference>
<feature type="transmembrane region" description="Helical" evidence="13">
    <location>
        <begin position="126"/>
        <end position="144"/>
    </location>
</feature>
<evidence type="ECO:0000256" key="12">
    <source>
        <dbReference type="ARBA" id="ARBA00039401"/>
    </source>
</evidence>
<dbReference type="OrthoDB" id="9757990at2"/>
<evidence type="ECO:0000256" key="4">
    <source>
        <dbReference type="ARBA" id="ARBA00012438"/>
    </source>
</evidence>
<dbReference type="InterPro" id="IPR004358">
    <property type="entry name" value="Sig_transdc_His_kin-like_C"/>
</dbReference>
<comment type="subcellular location">
    <subcellularLocation>
        <location evidence="3">Cell membrane</location>
    </subcellularLocation>
</comment>
<dbReference type="GO" id="GO:0005524">
    <property type="term" value="F:ATP binding"/>
    <property type="evidence" value="ECO:0007669"/>
    <property type="project" value="UniProtKB-KW"/>
</dbReference>
<dbReference type="EMBL" id="VOIR01000019">
    <property type="protein sequence ID" value="KAA6430155.1"/>
    <property type="molecule type" value="Genomic_DNA"/>
</dbReference>
<dbReference type="InterPro" id="IPR050351">
    <property type="entry name" value="BphY/WalK/GraS-like"/>
</dbReference>
<evidence type="ECO:0000256" key="7">
    <source>
        <dbReference type="ARBA" id="ARBA00022741"/>
    </source>
</evidence>
<dbReference type="PRINTS" id="PR00344">
    <property type="entry name" value="BCTRLSENSOR"/>
</dbReference>
<name>A0A5M8Q2L8_9MICO</name>
<dbReference type="PROSITE" id="PS50109">
    <property type="entry name" value="HIS_KIN"/>
    <property type="match status" value="1"/>
</dbReference>
<dbReference type="Gene3D" id="3.30.565.10">
    <property type="entry name" value="Histidine kinase-like ATPase, C-terminal domain"/>
    <property type="match status" value="1"/>
</dbReference>
<feature type="transmembrane region" description="Helical" evidence="13">
    <location>
        <begin position="53"/>
        <end position="71"/>
    </location>
</feature>
<keyword evidence="6" id="KW-0808">Transferase</keyword>
<dbReference type="Proteomes" id="UP000323221">
    <property type="component" value="Unassembled WGS sequence"/>
</dbReference>
<dbReference type="PANTHER" id="PTHR42878">
    <property type="entry name" value="TWO-COMPONENT HISTIDINE KINASE"/>
    <property type="match status" value="1"/>
</dbReference>
<dbReference type="AlphaFoldDB" id="A0A5M8Q2L8"/>
<dbReference type="GO" id="GO:0005509">
    <property type="term" value="F:calcium ion binding"/>
    <property type="evidence" value="ECO:0007669"/>
    <property type="project" value="UniProtKB-ARBA"/>
</dbReference>
<proteinExistence type="predicted"/>
<dbReference type="Pfam" id="PF00512">
    <property type="entry name" value="HisKA"/>
    <property type="match status" value="1"/>
</dbReference>
<dbReference type="CDD" id="cd00082">
    <property type="entry name" value="HisKA"/>
    <property type="match status" value="1"/>
</dbReference>
<keyword evidence="13" id="KW-1133">Transmembrane helix</keyword>
<dbReference type="GO" id="GO:0005886">
    <property type="term" value="C:plasma membrane"/>
    <property type="evidence" value="ECO:0007669"/>
    <property type="project" value="UniProtKB-SubCell"/>
</dbReference>
<evidence type="ECO:0000313" key="15">
    <source>
        <dbReference type="EMBL" id="KAA6430155.1"/>
    </source>
</evidence>
<evidence type="ECO:0000259" key="14">
    <source>
        <dbReference type="PROSITE" id="PS50109"/>
    </source>
</evidence>
<dbReference type="SUPFAM" id="SSF55874">
    <property type="entry name" value="ATPase domain of HSP90 chaperone/DNA topoisomerase II/histidine kinase"/>
    <property type="match status" value="1"/>
</dbReference>
<evidence type="ECO:0000256" key="13">
    <source>
        <dbReference type="SAM" id="Phobius"/>
    </source>
</evidence>
<evidence type="ECO:0000313" key="16">
    <source>
        <dbReference type="Proteomes" id="UP000323221"/>
    </source>
</evidence>
<evidence type="ECO:0000256" key="5">
    <source>
        <dbReference type="ARBA" id="ARBA00022553"/>
    </source>
</evidence>
<dbReference type="Gene3D" id="1.10.287.130">
    <property type="match status" value="1"/>
</dbReference>
<dbReference type="CDD" id="cd00075">
    <property type="entry name" value="HATPase"/>
    <property type="match status" value="1"/>
</dbReference>
<sequence length="550" mass="58842">MSTIETAEARERPHGIAAALTETLRGQLLSVGVLALVLIVLTVVAPGVWDGPWLWAAVAVVVVATGLAALGQGPLYDANWLPVLVPALDLLTIMLLLGDPAVPRIVAMLAVVPAFWLGFVGRRRGVWIVALGGVAMGVAMALRIADSAGTTRTANAVGAVLVPLALVAAALFADSYTGRIEQQQRALLEREREQTAMARQLAADGALLDTVFETARVGLLLLDPDGQVQRMNGTLAGHPALANASADAVLSGAQFLELESRQVIPKLEGPFVRAARGESFDNLAFWVERPGEDLIAVTMSSRPLIVEGEFRGSIASIDDITRYMRMLEDRDDFVALVSHELRTPLTSISGYLELALDEEVPADVRSWLEIVRRNTDRLRALVEDLLIVGEMSRGELHLHPHDVDVRQVAEQAVATLEHRARRRGVALRLADGPAAPVQADERRLAQVLENLISNGIKYTRDDGSVDVVVEVDGPDAIVRVVDDGPGIEAAEADRVFERFYRASSARASAVPGAGLGLWICRSIVHAHGGSIAFESEPGTGSAATVRLPLS</sequence>
<feature type="transmembrane region" description="Helical" evidence="13">
    <location>
        <begin position="78"/>
        <end position="96"/>
    </location>
</feature>
<keyword evidence="9" id="KW-0067">ATP-binding</keyword>
<keyword evidence="10" id="KW-0902">Two-component regulatory system</keyword>
<dbReference type="InterPro" id="IPR036890">
    <property type="entry name" value="HATPase_C_sf"/>
</dbReference>
<evidence type="ECO:0000256" key="10">
    <source>
        <dbReference type="ARBA" id="ARBA00023012"/>
    </source>
</evidence>
<keyword evidence="11 13" id="KW-0472">Membrane</keyword>
<evidence type="ECO:0000256" key="9">
    <source>
        <dbReference type="ARBA" id="ARBA00022840"/>
    </source>
</evidence>
<evidence type="ECO:0000256" key="3">
    <source>
        <dbReference type="ARBA" id="ARBA00004236"/>
    </source>
</evidence>
<keyword evidence="7" id="KW-0547">Nucleotide-binding</keyword>
<dbReference type="InterPro" id="IPR003661">
    <property type="entry name" value="HisK_dim/P_dom"/>
</dbReference>
<dbReference type="SMART" id="SM00387">
    <property type="entry name" value="HATPase_c"/>
    <property type="match status" value="1"/>
</dbReference>
<keyword evidence="13" id="KW-0812">Transmembrane</keyword>
<keyword evidence="8 15" id="KW-0418">Kinase</keyword>
<dbReference type="Gene3D" id="3.30.450.20">
    <property type="entry name" value="PAS domain"/>
    <property type="match status" value="1"/>
</dbReference>
<dbReference type="GO" id="GO:0000156">
    <property type="term" value="F:phosphorelay response regulator activity"/>
    <property type="evidence" value="ECO:0007669"/>
    <property type="project" value="TreeGrafter"/>
</dbReference>
<dbReference type="GO" id="GO:0000155">
    <property type="term" value="F:phosphorelay sensor kinase activity"/>
    <property type="evidence" value="ECO:0007669"/>
    <property type="project" value="InterPro"/>
</dbReference>
<reference evidence="15 16" key="1">
    <citation type="submission" date="2019-08" db="EMBL/GenBank/DDBJ databases">
        <title>Agrococcus lahaulensis sp. nov., isolated from a cold desert of the Indian Himalayas.</title>
        <authorList>
            <person name="Qu J.H."/>
        </authorList>
    </citation>
    <scope>NUCLEOTIDE SEQUENCE [LARGE SCALE GENOMIC DNA]</scope>
    <source>
        <strain evidence="15 16">NS18</strain>
    </source>
</reference>
<dbReference type="InterPro" id="IPR036097">
    <property type="entry name" value="HisK_dim/P_sf"/>
</dbReference>
<keyword evidence="16" id="KW-1185">Reference proteome</keyword>
<feature type="transmembrane region" description="Helical" evidence="13">
    <location>
        <begin position="28"/>
        <end position="47"/>
    </location>
</feature>
<comment type="catalytic activity">
    <reaction evidence="1">
        <text>ATP + protein L-histidine = ADP + protein N-phospho-L-histidine.</text>
        <dbReference type="EC" id="2.7.13.3"/>
    </reaction>
</comment>
<evidence type="ECO:0000256" key="1">
    <source>
        <dbReference type="ARBA" id="ARBA00000085"/>
    </source>
</evidence>
<evidence type="ECO:0000256" key="2">
    <source>
        <dbReference type="ARBA" id="ARBA00001968"/>
    </source>
</evidence>
<feature type="transmembrane region" description="Helical" evidence="13">
    <location>
        <begin position="156"/>
        <end position="176"/>
    </location>
</feature>
<dbReference type="SMART" id="SM00388">
    <property type="entry name" value="HisKA"/>
    <property type="match status" value="1"/>
</dbReference>
<dbReference type="GO" id="GO:0007234">
    <property type="term" value="P:osmosensory signaling via phosphorelay pathway"/>
    <property type="evidence" value="ECO:0007669"/>
    <property type="project" value="TreeGrafter"/>
</dbReference>
<dbReference type="RefSeq" id="WP_146358174.1">
    <property type="nucleotide sequence ID" value="NZ_VOIR01000019.1"/>
</dbReference>
<dbReference type="SUPFAM" id="SSF47384">
    <property type="entry name" value="Homodimeric domain of signal transducing histidine kinase"/>
    <property type="match status" value="1"/>
</dbReference>
<comment type="cofactor">
    <cofactor evidence="2">
        <name>a divalent metal cation</name>
        <dbReference type="ChEBI" id="CHEBI:60240"/>
    </cofactor>
</comment>
<evidence type="ECO:0000256" key="11">
    <source>
        <dbReference type="ARBA" id="ARBA00023136"/>
    </source>
</evidence>
<dbReference type="InterPro" id="IPR035965">
    <property type="entry name" value="PAS-like_dom_sf"/>
</dbReference>
<evidence type="ECO:0000256" key="6">
    <source>
        <dbReference type="ARBA" id="ARBA00022679"/>
    </source>
</evidence>
<dbReference type="InterPro" id="IPR005467">
    <property type="entry name" value="His_kinase_dom"/>
</dbReference>
<comment type="caution">
    <text evidence="15">The sequence shown here is derived from an EMBL/GenBank/DDBJ whole genome shotgun (WGS) entry which is preliminary data.</text>
</comment>
<dbReference type="InterPro" id="IPR003594">
    <property type="entry name" value="HATPase_dom"/>
</dbReference>